<evidence type="ECO:0000256" key="6">
    <source>
        <dbReference type="SAM" id="Coils"/>
    </source>
</evidence>
<keyword evidence="12" id="KW-1185">Reference proteome</keyword>
<dbReference type="GO" id="GO:0016020">
    <property type="term" value="C:membrane"/>
    <property type="evidence" value="ECO:0007669"/>
    <property type="project" value="InterPro"/>
</dbReference>
<dbReference type="PANTHER" id="PTHR30367">
    <property type="entry name" value="P-HYDROXYBENZOIC ACID EFFLUX PUMP SUBUNIT AAEA-RELATED"/>
    <property type="match status" value="1"/>
</dbReference>
<name>A0A8B2NWN3_9HYPH</name>
<feature type="domain" description="Multidrug resistance protein MdtA-like barrel-sandwich hybrid" evidence="9">
    <location>
        <begin position="42"/>
        <end position="184"/>
    </location>
</feature>
<dbReference type="Pfam" id="PF25963">
    <property type="entry name" value="Beta-barrel_AAEA"/>
    <property type="match status" value="1"/>
</dbReference>
<evidence type="ECO:0000259" key="10">
    <source>
        <dbReference type="Pfam" id="PF25963"/>
    </source>
</evidence>
<evidence type="ECO:0000256" key="5">
    <source>
        <dbReference type="ARBA" id="ARBA00023136"/>
    </source>
</evidence>
<feature type="region of interest" description="Disordered" evidence="7">
    <location>
        <begin position="305"/>
        <end position="333"/>
    </location>
</feature>
<dbReference type="InterPro" id="IPR006143">
    <property type="entry name" value="RND_pump_MFP"/>
</dbReference>
<keyword evidence="3" id="KW-0812">Transmembrane</keyword>
<dbReference type="InterPro" id="IPR058624">
    <property type="entry name" value="MdtA-like_HH"/>
</dbReference>
<reference evidence="11 12" key="1">
    <citation type="submission" date="2018-05" db="EMBL/GenBank/DDBJ databases">
        <title>Acuticoccus sediminis sp. nov., isolated from deep-sea sediment of Indian Ocean.</title>
        <authorList>
            <person name="Liu X."/>
            <person name="Lai Q."/>
            <person name="Du Y."/>
            <person name="Sun F."/>
            <person name="Zhang X."/>
            <person name="Wang S."/>
            <person name="Shao Z."/>
        </authorList>
    </citation>
    <scope>NUCLEOTIDE SEQUENCE [LARGE SCALE GENOMIC DNA]</scope>
    <source>
        <strain evidence="11 12">PTG4-2</strain>
    </source>
</reference>
<feature type="coiled-coil region" evidence="6">
    <location>
        <begin position="75"/>
        <end position="102"/>
    </location>
</feature>
<comment type="caution">
    <text evidence="11">The sequence shown here is derived from an EMBL/GenBank/DDBJ whole genome shotgun (WGS) entry which is preliminary data.</text>
</comment>
<sequence length="333" mass="35867">MIIVRLLFTTVLTISAIYAGLFVWNGIFHDPWTRDAHVRADIVEAAPRVSGEIVDIAVRNNMAVRKGDLILTVDQTDYQLALEQAKAARDEAEASLEIARQQSSRYDQLKQKGSISVAAVDIINADLATKSAEAAVKAADAALKVAQVNLDRTEMRSPVDGIVTNLAADTGDYATAGVAIVAMVDTNSFRIDAFFLETQLARIRTGDRARVRFMANGEVVQGHVSGIAAGIAYSEDTSTTLLQAPEPSFQWVRLAQRVPVEITLDARPVGIPLVNGATTTVIIEPSVVDDRTLWRKLMDRIDWWRGSTGGTAPPAPAATHRNRHGGSGATPGS</sequence>
<dbReference type="InterPro" id="IPR058625">
    <property type="entry name" value="MdtA-like_BSH"/>
</dbReference>
<keyword evidence="5" id="KW-0472">Membrane</keyword>
<dbReference type="InterPro" id="IPR058634">
    <property type="entry name" value="AaeA-lik-b-barrel"/>
</dbReference>
<proteinExistence type="inferred from homology"/>
<keyword evidence="6" id="KW-0175">Coiled coil</keyword>
<dbReference type="SUPFAM" id="SSF111369">
    <property type="entry name" value="HlyD-like secretion proteins"/>
    <property type="match status" value="1"/>
</dbReference>
<dbReference type="RefSeq" id="WP_111345167.1">
    <property type="nucleotide sequence ID" value="NZ_QHHQ01000002.1"/>
</dbReference>
<evidence type="ECO:0000256" key="2">
    <source>
        <dbReference type="ARBA" id="ARBA00009477"/>
    </source>
</evidence>
<evidence type="ECO:0000259" key="9">
    <source>
        <dbReference type="Pfam" id="PF25917"/>
    </source>
</evidence>
<evidence type="ECO:0000313" key="11">
    <source>
        <dbReference type="EMBL" id="RAI01934.1"/>
    </source>
</evidence>
<dbReference type="Gene3D" id="2.40.30.170">
    <property type="match status" value="1"/>
</dbReference>
<evidence type="ECO:0000313" key="12">
    <source>
        <dbReference type="Proteomes" id="UP000249590"/>
    </source>
</evidence>
<dbReference type="AlphaFoldDB" id="A0A8B2NWN3"/>
<accession>A0A8B2NWN3</accession>
<evidence type="ECO:0000256" key="1">
    <source>
        <dbReference type="ARBA" id="ARBA00004167"/>
    </source>
</evidence>
<dbReference type="NCBIfam" id="TIGR01730">
    <property type="entry name" value="RND_mfp"/>
    <property type="match status" value="1"/>
</dbReference>
<comment type="subcellular location">
    <subcellularLocation>
        <location evidence="1">Membrane</location>
        <topology evidence="1">Single-pass membrane protein</topology>
    </subcellularLocation>
</comment>
<dbReference type="Gene3D" id="1.10.287.470">
    <property type="entry name" value="Helix hairpin bin"/>
    <property type="match status" value="1"/>
</dbReference>
<evidence type="ECO:0000256" key="3">
    <source>
        <dbReference type="ARBA" id="ARBA00022692"/>
    </source>
</evidence>
<comment type="similarity">
    <text evidence="2">Belongs to the membrane fusion protein (MFP) (TC 8.A.1) family.</text>
</comment>
<dbReference type="Pfam" id="PF25876">
    <property type="entry name" value="HH_MFP_RND"/>
    <property type="match status" value="1"/>
</dbReference>
<evidence type="ECO:0000256" key="4">
    <source>
        <dbReference type="ARBA" id="ARBA00022989"/>
    </source>
</evidence>
<dbReference type="InterPro" id="IPR050393">
    <property type="entry name" value="MFP_Efflux_Pump"/>
</dbReference>
<dbReference type="Proteomes" id="UP000249590">
    <property type="component" value="Unassembled WGS sequence"/>
</dbReference>
<dbReference type="EMBL" id="QHHQ01000002">
    <property type="protein sequence ID" value="RAI01934.1"/>
    <property type="molecule type" value="Genomic_DNA"/>
</dbReference>
<gene>
    <name evidence="11" type="ORF">DLJ53_11120</name>
</gene>
<evidence type="ECO:0000259" key="8">
    <source>
        <dbReference type="Pfam" id="PF25876"/>
    </source>
</evidence>
<dbReference type="PANTHER" id="PTHR30367:SF1">
    <property type="entry name" value="MULTIDRUG RESISTANCE PROTEIN MDTN"/>
    <property type="match status" value="1"/>
</dbReference>
<dbReference type="Pfam" id="PF25917">
    <property type="entry name" value="BSH_RND"/>
    <property type="match status" value="1"/>
</dbReference>
<protein>
    <submittedName>
        <fullName evidence="11">Efflux transporter periplasmic adaptor subunit</fullName>
    </submittedName>
</protein>
<dbReference type="GO" id="GO:0022857">
    <property type="term" value="F:transmembrane transporter activity"/>
    <property type="evidence" value="ECO:0007669"/>
    <property type="project" value="InterPro"/>
</dbReference>
<feature type="domain" description="Multidrug resistance protein MdtA-like alpha-helical hairpin" evidence="8">
    <location>
        <begin position="82"/>
        <end position="153"/>
    </location>
</feature>
<keyword evidence="4" id="KW-1133">Transmembrane helix</keyword>
<feature type="domain" description="p-hydroxybenzoic acid efflux pump subunit AaeA-like beta-barrel" evidence="10">
    <location>
        <begin position="188"/>
        <end position="283"/>
    </location>
</feature>
<dbReference type="OrthoDB" id="9811754at2"/>
<evidence type="ECO:0000256" key="7">
    <source>
        <dbReference type="SAM" id="MobiDB-lite"/>
    </source>
</evidence>
<organism evidence="11 12">
    <name type="scientific">Acuticoccus sediminis</name>
    <dbReference type="NCBI Taxonomy" id="2184697"/>
    <lineage>
        <taxon>Bacteria</taxon>
        <taxon>Pseudomonadati</taxon>
        <taxon>Pseudomonadota</taxon>
        <taxon>Alphaproteobacteria</taxon>
        <taxon>Hyphomicrobiales</taxon>
        <taxon>Amorphaceae</taxon>
        <taxon>Acuticoccus</taxon>
    </lineage>
</organism>